<reference evidence="2" key="1">
    <citation type="submission" date="2020-05" db="UniProtKB">
        <authorList>
            <consortium name="EnsemblMetazoa"/>
        </authorList>
    </citation>
    <scope>IDENTIFICATION</scope>
    <source>
        <strain evidence="2">TTRI</strain>
    </source>
</reference>
<accession>A0A1A9VIH4</accession>
<protein>
    <submittedName>
        <fullName evidence="2">Uncharacterized protein</fullName>
    </submittedName>
</protein>
<dbReference type="AlphaFoldDB" id="A0A1A9VIH4"/>
<evidence type="ECO:0000313" key="3">
    <source>
        <dbReference type="Proteomes" id="UP000078200"/>
    </source>
</evidence>
<feature type="region of interest" description="Disordered" evidence="1">
    <location>
        <begin position="1"/>
        <end position="27"/>
    </location>
</feature>
<name>A0A1A9VIH4_GLOAU</name>
<evidence type="ECO:0000313" key="2">
    <source>
        <dbReference type="EnsemblMetazoa" id="GAUT038546-PA"/>
    </source>
</evidence>
<dbReference type="Proteomes" id="UP000078200">
    <property type="component" value="Unassembled WGS sequence"/>
</dbReference>
<dbReference type="VEuPathDB" id="VectorBase:GAUT038546"/>
<feature type="compositionally biased region" description="Polar residues" evidence="1">
    <location>
        <begin position="1"/>
        <end position="11"/>
    </location>
</feature>
<proteinExistence type="predicted"/>
<evidence type="ECO:0000256" key="1">
    <source>
        <dbReference type="SAM" id="MobiDB-lite"/>
    </source>
</evidence>
<organism evidence="2 3">
    <name type="scientific">Glossina austeni</name>
    <name type="common">Savannah tsetse fly</name>
    <dbReference type="NCBI Taxonomy" id="7395"/>
    <lineage>
        <taxon>Eukaryota</taxon>
        <taxon>Metazoa</taxon>
        <taxon>Ecdysozoa</taxon>
        <taxon>Arthropoda</taxon>
        <taxon>Hexapoda</taxon>
        <taxon>Insecta</taxon>
        <taxon>Pterygota</taxon>
        <taxon>Neoptera</taxon>
        <taxon>Endopterygota</taxon>
        <taxon>Diptera</taxon>
        <taxon>Brachycera</taxon>
        <taxon>Muscomorpha</taxon>
        <taxon>Hippoboscoidea</taxon>
        <taxon>Glossinidae</taxon>
        <taxon>Glossina</taxon>
    </lineage>
</organism>
<keyword evidence="3" id="KW-1185">Reference proteome</keyword>
<dbReference type="EnsemblMetazoa" id="GAUT038546-RA">
    <property type="protein sequence ID" value="GAUT038546-PA"/>
    <property type="gene ID" value="GAUT038546"/>
</dbReference>
<sequence>MNGQNSNQTLHLQIPTPPTQARQNRVSETSSGVPYLHFSDHPAVFDILEATSFSSFFSSISLRKALNEHKQRRRESLQIMVVTEIKERVIMAENVWETYELRPAVILKDQAIINKVFSTGLSAISSLREIATLHSFACQGGC</sequence>